<dbReference type="Proteomes" id="UP000663844">
    <property type="component" value="Unassembled WGS sequence"/>
</dbReference>
<dbReference type="EMBL" id="CAJNON010000050">
    <property type="protein sequence ID" value="CAF0871717.1"/>
    <property type="molecule type" value="Genomic_DNA"/>
</dbReference>
<comment type="caution">
    <text evidence="2">The sequence shown here is derived from an EMBL/GenBank/DDBJ whole genome shotgun (WGS) entry which is preliminary data.</text>
</comment>
<evidence type="ECO:0000313" key="3">
    <source>
        <dbReference type="EMBL" id="CAF3489981.1"/>
    </source>
</evidence>
<proteinExistence type="predicted"/>
<gene>
    <name evidence="2" type="ORF">JYZ213_LOCUS29393</name>
    <name evidence="4" type="ORF">OKA104_LOCUS21194</name>
    <name evidence="3" type="ORF">OXD698_LOCUS672</name>
    <name evidence="1" type="ORF">VCS650_LOCUS7759</name>
</gene>
<evidence type="ECO:0000313" key="2">
    <source>
        <dbReference type="EMBL" id="CAF1246860.1"/>
    </source>
</evidence>
<dbReference type="Proteomes" id="UP000663891">
    <property type="component" value="Unassembled WGS sequence"/>
</dbReference>
<sequence>MQRCTYQLISKTIRIPVIQRYNYQTNSTKNKTTTEEDHHNDLICSKWEEAIIKEQRVPDTSFDLMQKDTITRIHEDKIKHKTNNNQQSH</sequence>
<dbReference type="AlphaFoldDB" id="A0A814ZU64"/>
<dbReference type="OrthoDB" id="10297603at2759"/>
<dbReference type="Proteomes" id="UP000663881">
    <property type="component" value="Unassembled WGS sequence"/>
</dbReference>
<evidence type="ECO:0000313" key="4">
    <source>
        <dbReference type="EMBL" id="CAF3845890.1"/>
    </source>
</evidence>
<evidence type="ECO:0000313" key="1">
    <source>
        <dbReference type="EMBL" id="CAF0871717.1"/>
    </source>
</evidence>
<dbReference type="EMBL" id="CAJNOG010000448">
    <property type="protein sequence ID" value="CAF1246860.1"/>
    <property type="molecule type" value="Genomic_DNA"/>
</dbReference>
<dbReference type="EMBL" id="CAJOAZ010000016">
    <property type="protein sequence ID" value="CAF3489981.1"/>
    <property type="molecule type" value="Genomic_DNA"/>
</dbReference>
<accession>A0A814ZU64</accession>
<name>A0A814ZU64_9BILA</name>
<evidence type="ECO:0000313" key="5">
    <source>
        <dbReference type="Proteomes" id="UP000663845"/>
    </source>
</evidence>
<dbReference type="Proteomes" id="UP000663845">
    <property type="component" value="Unassembled WGS sequence"/>
</dbReference>
<protein>
    <submittedName>
        <fullName evidence="2">Uncharacterized protein</fullName>
    </submittedName>
</protein>
<dbReference type="EMBL" id="CAJOAY010001460">
    <property type="protein sequence ID" value="CAF3845890.1"/>
    <property type="molecule type" value="Genomic_DNA"/>
</dbReference>
<organism evidence="2 5">
    <name type="scientific">Adineta steineri</name>
    <dbReference type="NCBI Taxonomy" id="433720"/>
    <lineage>
        <taxon>Eukaryota</taxon>
        <taxon>Metazoa</taxon>
        <taxon>Spiralia</taxon>
        <taxon>Gnathifera</taxon>
        <taxon>Rotifera</taxon>
        <taxon>Eurotatoria</taxon>
        <taxon>Bdelloidea</taxon>
        <taxon>Adinetida</taxon>
        <taxon>Adinetidae</taxon>
        <taxon>Adineta</taxon>
    </lineage>
</organism>
<reference evidence="2" key="1">
    <citation type="submission" date="2021-02" db="EMBL/GenBank/DDBJ databases">
        <authorList>
            <person name="Nowell W R."/>
        </authorList>
    </citation>
    <scope>NUCLEOTIDE SEQUENCE</scope>
</reference>